<keyword evidence="2" id="KW-0249">Electron transport</keyword>
<dbReference type="InterPro" id="IPR000883">
    <property type="entry name" value="Cyt_C_Oxase_1"/>
</dbReference>
<keyword evidence="5" id="KW-1133">Transmembrane helix</keyword>
<feature type="compositionally biased region" description="Polar residues" evidence="4">
    <location>
        <begin position="250"/>
        <end position="259"/>
    </location>
</feature>
<accession>A0ABR9N0P8</accession>
<feature type="region of interest" description="Disordered" evidence="4">
    <location>
        <begin position="240"/>
        <end position="270"/>
    </location>
</feature>
<dbReference type="PROSITE" id="PS50855">
    <property type="entry name" value="COX1"/>
    <property type="match status" value="1"/>
</dbReference>
<keyword evidence="8" id="KW-1185">Reference proteome</keyword>
<evidence type="ECO:0000256" key="5">
    <source>
        <dbReference type="SAM" id="Phobius"/>
    </source>
</evidence>
<keyword evidence="5" id="KW-0812">Transmembrane</keyword>
<dbReference type="Proteomes" id="UP000625527">
    <property type="component" value="Unassembled WGS sequence"/>
</dbReference>
<evidence type="ECO:0000256" key="1">
    <source>
        <dbReference type="ARBA" id="ARBA00022660"/>
    </source>
</evidence>
<feature type="transmembrane region" description="Helical" evidence="5">
    <location>
        <begin position="61"/>
        <end position="81"/>
    </location>
</feature>
<evidence type="ECO:0000256" key="4">
    <source>
        <dbReference type="SAM" id="MobiDB-lite"/>
    </source>
</evidence>
<feature type="non-terminal residue" evidence="7">
    <location>
        <position position="1"/>
    </location>
</feature>
<dbReference type="InterPro" id="IPR036927">
    <property type="entry name" value="Cyt_c_oxase-like_su1_sf"/>
</dbReference>
<evidence type="ECO:0000313" key="8">
    <source>
        <dbReference type="Proteomes" id="UP000625527"/>
    </source>
</evidence>
<dbReference type="SUPFAM" id="SSF81442">
    <property type="entry name" value="Cytochrome c oxidase subunit I-like"/>
    <property type="match status" value="1"/>
</dbReference>
<sequence length="270" mass="30525">GVKFFNWIGTMWRGKLTFETPMLWSIGFLVTFLFGGLTGIILSSPALDFSLSDSYFVVAHFHYVVFGTVVFAMFAGFYFWWPKMTGKMLSERLGKLHFWLLFVGFHMTFLIQHWLGVWGMPRRYADYMPEEGFTIANQLSTVGAFILAASTLPFLWNVYTTARNAPKVAVDDPWGYGRSLEWATACPVPRHNFTSLPRIRSESPAFDLHHPEVAAMDHPEYNRDVLMNVLGEADRRGADIQGQERVVSGSGAQEQSTTVVVEDGEEESGK</sequence>
<evidence type="ECO:0000256" key="3">
    <source>
        <dbReference type="ARBA" id="ARBA00025218"/>
    </source>
</evidence>
<evidence type="ECO:0000259" key="6">
    <source>
        <dbReference type="PROSITE" id="PS50855"/>
    </source>
</evidence>
<dbReference type="PRINTS" id="PR01165">
    <property type="entry name" value="CYCOXIDASEI"/>
</dbReference>
<organism evidence="7 8">
    <name type="scientific">Myceligenerans pegani</name>
    <dbReference type="NCBI Taxonomy" id="2776917"/>
    <lineage>
        <taxon>Bacteria</taxon>
        <taxon>Bacillati</taxon>
        <taxon>Actinomycetota</taxon>
        <taxon>Actinomycetes</taxon>
        <taxon>Micrococcales</taxon>
        <taxon>Promicromonosporaceae</taxon>
        <taxon>Myceligenerans</taxon>
    </lineage>
</organism>
<dbReference type="Pfam" id="PF00115">
    <property type="entry name" value="COX1"/>
    <property type="match status" value="1"/>
</dbReference>
<protein>
    <submittedName>
        <fullName evidence="7">Cbb3-type cytochrome c oxidase subunit I</fullName>
    </submittedName>
</protein>
<comment type="caution">
    <text evidence="7">The sequence shown here is derived from an EMBL/GenBank/DDBJ whole genome shotgun (WGS) entry which is preliminary data.</text>
</comment>
<dbReference type="RefSeq" id="WP_192863779.1">
    <property type="nucleotide sequence ID" value="NZ_JADAQT010000098.1"/>
</dbReference>
<dbReference type="PANTHER" id="PTHR10422:SF18">
    <property type="entry name" value="CYTOCHROME C OXIDASE SUBUNIT 1"/>
    <property type="match status" value="1"/>
</dbReference>
<gene>
    <name evidence="7" type="ORF">IHE71_16110</name>
</gene>
<keyword evidence="1" id="KW-0679">Respiratory chain</keyword>
<name>A0ABR9N0P8_9MICO</name>
<dbReference type="PANTHER" id="PTHR10422">
    <property type="entry name" value="CYTOCHROME C OXIDASE SUBUNIT 1"/>
    <property type="match status" value="1"/>
</dbReference>
<dbReference type="EMBL" id="JADAQT010000098">
    <property type="protein sequence ID" value="MBE1877217.1"/>
    <property type="molecule type" value="Genomic_DNA"/>
</dbReference>
<keyword evidence="5" id="KW-0472">Membrane</keyword>
<evidence type="ECO:0000313" key="7">
    <source>
        <dbReference type="EMBL" id="MBE1877217.1"/>
    </source>
</evidence>
<feature type="transmembrane region" description="Helical" evidence="5">
    <location>
        <begin position="93"/>
        <end position="115"/>
    </location>
</feature>
<evidence type="ECO:0000256" key="2">
    <source>
        <dbReference type="ARBA" id="ARBA00022982"/>
    </source>
</evidence>
<feature type="transmembrane region" description="Helical" evidence="5">
    <location>
        <begin position="135"/>
        <end position="159"/>
    </location>
</feature>
<comment type="function">
    <text evidence="3">Cytochrome c oxidase is the component of the respiratory chain that catalyzes the reduction of oxygen to water. Subunits 1-3 form the functional core of the enzyme complex. CO I is the catalytic subunit of the enzyme. Electrons originating in cytochrome c are transferred via the copper A center of subunit 2 and heme A of subunit 1 to the bimetallic center formed by heme A3 and copper B.</text>
</comment>
<dbReference type="Gene3D" id="1.20.210.10">
    <property type="entry name" value="Cytochrome c oxidase-like, subunit I domain"/>
    <property type="match status" value="1"/>
</dbReference>
<proteinExistence type="predicted"/>
<keyword evidence="1" id="KW-0813">Transport</keyword>
<feature type="transmembrane region" description="Helical" evidence="5">
    <location>
        <begin position="21"/>
        <end position="41"/>
    </location>
</feature>
<feature type="domain" description="Cytochrome oxidase subunit I profile" evidence="6">
    <location>
        <begin position="1"/>
        <end position="200"/>
    </location>
</feature>
<dbReference type="InterPro" id="IPR023616">
    <property type="entry name" value="Cyt_c_oxase-like_su1_dom"/>
</dbReference>
<reference evidence="7 8" key="1">
    <citation type="submission" date="2020-10" db="EMBL/GenBank/DDBJ databases">
        <title>Myceligenerans pegani sp. nov., an endophytic actinomycete isolated from Peganum harmala L. in Xinjiang, China.</title>
        <authorList>
            <person name="Xin L."/>
        </authorList>
    </citation>
    <scope>NUCLEOTIDE SEQUENCE [LARGE SCALE GENOMIC DNA]</scope>
    <source>
        <strain evidence="7 8">TRM65318</strain>
    </source>
</reference>